<dbReference type="SUPFAM" id="SSF51735">
    <property type="entry name" value="NAD(P)-binding Rossmann-fold domains"/>
    <property type="match status" value="1"/>
</dbReference>
<feature type="domain" description="RmlD-like substrate binding" evidence="3">
    <location>
        <begin position="1"/>
        <end position="280"/>
    </location>
</feature>
<dbReference type="GO" id="GO:0008831">
    <property type="term" value="F:dTDP-4-dehydrorhamnose reductase activity"/>
    <property type="evidence" value="ECO:0007669"/>
    <property type="project" value="UniProtKB-EC"/>
</dbReference>
<dbReference type="Proteomes" id="UP001239169">
    <property type="component" value="Chromosome"/>
</dbReference>
<dbReference type="EMBL" id="CP124685">
    <property type="protein sequence ID" value="WGX75707.1"/>
    <property type="molecule type" value="Genomic_DNA"/>
</dbReference>
<comment type="similarity">
    <text evidence="1 2">Belongs to the dTDP-4-dehydrorhamnose reductase family.</text>
</comment>
<dbReference type="Gene3D" id="3.90.25.10">
    <property type="entry name" value="UDP-galactose 4-epimerase, domain 1"/>
    <property type="match status" value="1"/>
</dbReference>
<name>A0ABY8R4B7_PARBF</name>
<protein>
    <recommendedName>
        <fullName evidence="2">dTDP-4-dehydrorhamnose reductase</fullName>
        <ecNumber evidence="2">1.1.1.133</ecNumber>
    </recommendedName>
</protein>
<dbReference type="InterPro" id="IPR005913">
    <property type="entry name" value="dTDP_dehydrorham_reduct"/>
</dbReference>
<dbReference type="CDD" id="cd05254">
    <property type="entry name" value="dTDP_HR_like_SDR_e"/>
    <property type="match status" value="1"/>
</dbReference>
<comment type="pathway">
    <text evidence="2">Carbohydrate biosynthesis; dTDP-L-rhamnose biosynthesis.</text>
</comment>
<sequence>MKVLITGANGQLGIELSKQLEVSSELYGVVKTNRHTLDISNLELVKEKIFLEKPDVVINCAAHTAVDLCEEDIDNAYKINAIGPRNLAITCEKIGAKFVQVSTDYVFDGKGTSPYKEDDITCPNSIYGKSKLMGEQFTKEFCSKYFIVRTAWLYGDGNNFVKTMLKLSENNKELNVVNDQYGSPTSTADLAKAIIDLINTEYYGTYHGTCEGQCSWYDFAKKIFEINNTDIKVNPVTSEEFKRLAPRPEYSVLDNFMFKLVGLNSFRNWEDALKEYLKEESLVCN</sequence>
<organism evidence="4 5">
    <name type="scientific">Paraclostridium bifermentans</name>
    <name type="common">Clostridium bifermentans</name>
    <dbReference type="NCBI Taxonomy" id="1490"/>
    <lineage>
        <taxon>Bacteria</taxon>
        <taxon>Bacillati</taxon>
        <taxon>Bacillota</taxon>
        <taxon>Clostridia</taxon>
        <taxon>Peptostreptococcales</taxon>
        <taxon>Peptostreptococcaceae</taxon>
        <taxon>Paraclostridium</taxon>
    </lineage>
</organism>
<keyword evidence="2" id="KW-0521">NADP</keyword>
<evidence type="ECO:0000256" key="2">
    <source>
        <dbReference type="RuleBase" id="RU364082"/>
    </source>
</evidence>
<accession>A0ABY8R4B7</accession>
<dbReference type="InterPro" id="IPR036291">
    <property type="entry name" value="NAD(P)-bd_dom_sf"/>
</dbReference>
<keyword evidence="2 4" id="KW-0560">Oxidoreductase</keyword>
<keyword evidence="5" id="KW-1185">Reference proteome</keyword>
<dbReference type="PANTHER" id="PTHR10491">
    <property type="entry name" value="DTDP-4-DEHYDRORHAMNOSE REDUCTASE"/>
    <property type="match status" value="1"/>
</dbReference>
<dbReference type="Gene3D" id="3.40.50.720">
    <property type="entry name" value="NAD(P)-binding Rossmann-like Domain"/>
    <property type="match status" value="1"/>
</dbReference>
<dbReference type="NCBIfam" id="TIGR01214">
    <property type="entry name" value="rmlD"/>
    <property type="match status" value="1"/>
</dbReference>
<evidence type="ECO:0000259" key="3">
    <source>
        <dbReference type="Pfam" id="PF04321"/>
    </source>
</evidence>
<evidence type="ECO:0000313" key="5">
    <source>
        <dbReference type="Proteomes" id="UP001239169"/>
    </source>
</evidence>
<dbReference type="InterPro" id="IPR029903">
    <property type="entry name" value="RmlD-like-bd"/>
</dbReference>
<dbReference type="PANTHER" id="PTHR10491:SF4">
    <property type="entry name" value="METHIONINE ADENOSYLTRANSFERASE 2 SUBUNIT BETA"/>
    <property type="match status" value="1"/>
</dbReference>
<proteinExistence type="inferred from homology"/>
<gene>
    <name evidence="4" type="primary">rfbD</name>
    <name evidence="4" type="ORF">QJS64_17490</name>
</gene>
<evidence type="ECO:0000313" key="4">
    <source>
        <dbReference type="EMBL" id="WGX75707.1"/>
    </source>
</evidence>
<comment type="function">
    <text evidence="2">Catalyzes the reduction of dTDP-6-deoxy-L-lyxo-4-hexulose to yield dTDP-L-rhamnose.</text>
</comment>
<evidence type="ECO:0000256" key="1">
    <source>
        <dbReference type="ARBA" id="ARBA00010944"/>
    </source>
</evidence>
<reference evidence="4 5" key="1">
    <citation type="submission" date="2023-04" db="EMBL/GenBank/DDBJ databases">
        <title>Bacteria Genome Submission.</title>
        <authorList>
            <person name="Isaac P."/>
        </authorList>
    </citation>
    <scope>NUCLEOTIDE SEQUENCE [LARGE SCALE GENOMIC DNA]</scope>
    <source>
        <strain evidence="4 5">SampleS7P1</strain>
    </source>
</reference>
<dbReference type="EC" id="1.1.1.133" evidence="2"/>
<dbReference type="Pfam" id="PF04321">
    <property type="entry name" value="RmlD_sub_bind"/>
    <property type="match status" value="1"/>
</dbReference>